<organism evidence="2 3">
    <name type="scientific">Chlorobaculum limnaeum</name>
    <dbReference type="NCBI Taxonomy" id="274537"/>
    <lineage>
        <taxon>Bacteria</taxon>
        <taxon>Pseudomonadati</taxon>
        <taxon>Chlorobiota</taxon>
        <taxon>Chlorobiia</taxon>
        <taxon>Chlorobiales</taxon>
        <taxon>Chlorobiaceae</taxon>
        <taxon>Chlorobaculum</taxon>
    </lineage>
</organism>
<evidence type="ECO:0000313" key="2">
    <source>
        <dbReference type="EMBL" id="AOS84541.1"/>
    </source>
</evidence>
<dbReference type="AlphaFoldDB" id="A0A1D8D264"/>
<name>A0A1D8D264_CHLLM</name>
<keyword evidence="1" id="KW-1133">Transmembrane helix</keyword>
<gene>
    <name evidence="2" type="ORF">BIU88_10590</name>
</gene>
<dbReference type="RefSeq" id="WP_069810733.1">
    <property type="nucleotide sequence ID" value="NZ_CP017305.1"/>
</dbReference>
<keyword evidence="3" id="KW-1185">Reference proteome</keyword>
<protein>
    <submittedName>
        <fullName evidence="2">Uncharacterized protein</fullName>
    </submittedName>
</protein>
<dbReference type="EMBL" id="CP017305">
    <property type="protein sequence ID" value="AOS84541.1"/>
    <property type="molecule type" value="Genomic_DNA"/>
</dbReference>
<accession>A0A1D8D264</accession>
<evidence type="ECO:0000313" key="3">
    <source>
        <dbReference type="Proteomes" id="UP000095185"/>
    </source>
</evidence>
<dbReference type="KEGG" id="clz:BIU88_10590"/>
<dbReference type="STRING" id="274537.BIU88_10590"/>
<reference evidence="2" key="1">
    <citation type="submission" date="2016-09" db="EMBL/GenBank/DDBJ databases">
        <title>Genome sequence of Chlorobaculum limnaeum.</title>
        <authorList>
            <person name="Liu Z."/>
            <person name="Tank M."/>
            <person name="Bryant D.A."/>
        </authorList>
    </citation>
    <scope>NUCLEOTIDE SEQUENCE [LARGE SCALE GENOMIC DNA]</scope>
    <source>
        <strain evidence="2">DSM 1677</strain>
    </source>
</reference>
<sequence>MHTRKHTVGRNILRVFEIALFLVISVLGYGLMVKASSFNAKSKTRVQTPGFQNTPDQQGNNRELNVLPGNPIFPEETALSTSHSGYMHPVDACHALPSPMILTAAHDCSPQYPNAPDRTPLPHNLLQQNPVLLI</sequence>
<keyword evidence="1" id="KW-0812">Transmembrane</keyword>
<dbReference type="Proteomes" id="UP000095185">
    <property type="component" value="Chromosome"/>
</dbReference>
<proteinExistence type="predicted"/>
<keyword evidence="1" id="KW-0472">Membrane</keyword>
<evidence type="ECO:0000256" key="1">
    <source>
        <dbReference type="SAM" id="Phobius"/>
    </source>
</evidence>
<feature type="transmembrane region" description="Helical" evidence="1">
    <location>
        <begin position="12"/>
        <end position="32"/>
    </location>
</feature>
<dbReference type="OrthoDB" id="597959at2"/>